<evidence type="ECO:0000313" key="4">
    <source>
        <dbReference type="Proteomes" id="UP001242995"/>
    </source>
</evidence>
<comment type="caution">
    <text evidence="1">The sequence shown here is derived from an EMBL/GenBank/DDBJ whole genome shotgun (WGS) entry which is preliminary data.</text>
</comment>
<keyword evidence="3" id="KW-1185">Reference proteome</keyword>
<name>A0AAW8DLW3_9MICC</name>
<protein>
    <submittedName>
        <fullName evidence="1">Uncharacterized protein</fullName>
    </submittedName>
</protein>
<evidence type="ECO:0000313" key="3">
    <source>
        <dbReference type="Proteomes" id="UP001230951"/>
    </source>
</evidence>
<dbReference type="AlphaFoldDB" id="A0AAW8DLW3"/>
<gene>
    <name evidence="1" type="ORF">J2S90_004039</name>
    <name evidence="2" type="ORF">J2S93_004799</name>
</gene>
<organism evidence="1 4">
    <name type="scientific">Arthrobacter bambusae</name>
    <dbReference type="NCBI Taxonomy" id="1338426"/>
    <lineage>
        <taxon>Bacteria</taxon>
        <taxon>Bacillati</taxon>
        <taxon>Actinomycetota</taxon>
        <taxon>Actinomycetes</taxon>
        <taxon>Micrococcales</taxon>
        <taxon>Micrococcaceae</taxon>
        <taxon>Arthrobacter</taxon>
    </lineage>
</organism>
<proteinExistence type="predicted"/>
<dbReference type="Proteomes" id="UP001230951">
    <property type="component" value="Unassembled WGS sequence"/>
</dbReference>
<evidence type="ECO:0000313" key="2">
    <source>
        <dbReference type="EMBL" id="MDQ0183339.1"/>
    </source>
</evidence>
<sequence>MSELNDHPDSVEPDAVELDAVELDGVEPHDAPWPDDAAPTGDAAVDSALGRLAGVSAVPVAEHSGIYAEIHDSLMASLDEER</sequence>
<dbReference type="EMBL" id="JAUSTF010000023">
    <property type="protein sequence ID" value="MDQ0183339.1"/>
    <property type="molecule type" value="Genomic_DNA"/>
</dbReference>
<dbReference type="EMBL" id="JAUSRG010000017">
    <property type="protein sequence ID" value="MDP9907049.1"/>
    <property type="molecule type" value="Genomic_DNA"/>
</dbReference>
<dbReference type="RefSeq" id="WP_306963644.1">
    <property type="nucleotide sequence ID" value="NZ_JAUSRG010000017.1"/>
</dbReference>
<accession>A0AAW8DLW3</accession>
<reference evidence="1 3" key="1">
    <citation type="submission" date="2023-07" db="EMBL/GenBank/DDBJ databases">
        <title>Sorghum-associated microbial communities from plants grown in Nebraska, USA.</title>
        <authorList>
            <person name="Schachtman D."/>
        </authorList>
    </citation>
    <scope>NUCLEOTIDE SEQUENCE</scope>
    <source>
        <strain evidence="1">DS1006</strain>
        <strain evidence="2 3">DS1016</strain>
    </source>
</reference>
<evidence type="ECO:0000313" key="1">
    <source>
        <dbReference type="EMBL" id="MDP9907049.1"/>
    </source>
</evidence>
<dbReference type="Proteomes" id="UP001242995">
    <property type="component" value="Unassembled WGS sequence"/>
</dbReference>